<gene>
    <name evidence="1" type="ORF">NY014_05090</name>
</gene>
<protein>
    <submittedName>
        <fullName evidence="1">Uncharacterized protein</fullName>
    </submittedName>
</protein>
<name>A0ABT2G3F3_9BACT</name>
<dbReference type="EMBL" id="JANWGH010000001">
    <property type="protein sequence ID" value="MCS5489793.1"/>
    <property type="molecule type" value="Genomic_DNA"/>
</dbReference>
<reference evidence="1 2" key="1">
    <citation type="submission" date="2022-08" db="EMBL/GenBank/DDBJ databases">
        <title>Algoriphagus sp. CAU 1643 isolated from mud.</title>
        <authorList>
            <person name="Kim W."/>
        </authorList>
    </citation>
    <scope>NUCLEOTIDE SEQUENCE [LARGE SCALE GENOMIC DNA]</scope>
    <source>
        <strain evidence="1 2">CAU 1643</strain>
    </source>
</reference>
<comment type="caution">
    <text evidence="1">The sequence shown here is derived from an EMBL/GenBank/DDBJ whole genome shotgun (WGS) entry which is preliminary data.</text>
</comment>
<dbReference type="RefSeq" id="WP_259413470.1">
    <property type="nucleotide sequence ID" value="NZ_JANWGH010000001.1"/>
</dbReference>
<dbReference type="Proteomes" id="UP001206788">
    <property type="component" value="Unassembled WGS sequence"/>
</dbReference>
<sequence>MKRLLYFLLLALTFSCQNNSNKIGQNQVEKYQENYWRHLTYLIGIKNEVAKGEWKGFSKKDFFQPIIYYTFDGTFVVNPNNHILKITDHETVKPINGIEVIELSKIYTDTTNFNFNTSYSDTDSTAIFYQENVLFFQSFDLTKKLIGITDLQDWSIMVIHELFHGYQRIIPEFKDYYSQLEIPGGPDEFLAKYHHELDWYKESIHHENELLKAIWIQDAGLAENLKKYDSLRTIRIDRIKETYGVDIREVEDYEILIEGHARYFESLCKRYLADNNPDKSMLEEEDLKLISNMFQGYDVKKDRSLFDIYNDRYYYQLGYNISMILEKHLPDYRESIYVGEKNFNSYLEKLKAHKNRYE</sequence>
<proteinExistence type="predicted"/>
<evidence type="ECO:0000313" key="2">
    <source>
        <dbReference type="Proteomes" id="UP001206788"/>
    </source>
</evidence>
<organism evidence="1 2">
    <name type="scientific">Algoriphagus limi</name>
    <dbReference type="NCBI Taxonomy" id="2975273"/>
    <lineage>
        <taxon>Bacteria</taxon>
        <taxon>Pseudomonadati</taxon>
        <taxon>Bacteroidota</taxon>
        <taxon>Cytophagia</taxon>
        <taxon>Cytophagales</taxon>
        <taxon>Cyclobacteriaceae</taxon>
        <taxon>Algoriphagus</taxon>
    </lineage>
</organism>
<dbReference type="PROSITE" id="PS51257">
    <property type="entry name" value="PROKAR_LIPOPROTEIN"/>
    <property type="match status" value="1"/>
</dbReference>
<evidence type="ECO:0000313" key="1">
    <source>
        <dbReference type="EMBL" id="MCS5489793.1"/>
    </source>
</evidence>
<accession>A0ABT2G3F3</accession>
<keyword evidence="2" id="KW-1185">Reference proteome</keyword>